<dbReference type="RefSeq" id="WP_035923693.1">
    <property type="nucleotide sequence ID" value="NZ_JSUH01000001.1"/>
</dbReference>
<accession>A0A0A6YDF5</accession>
<proteinExistence type="predicted"/>
<evidence type="ECO:0008006" key="3">
    <source>
        <dbReference type="Google" id="ProtNLM"/>
    </source>
</evidence>
<dbReference type="InterPro" id="IPR019587">
    <property type="entry name" value="Polyketide_cyclase/dehydratase"/>
</dbReference>
<dbReference type="OrthoDB" id="4618973at2"/>
<dbReference type="Pfam" id="PF10604">
    <property type="entry name" value="Polyketide_cyc2"/>
    <property type="match status" value="1"/>
</dbReference>
<dbReference type="Gene3D" id="3.30.530.20">
    <property type="match status" value="1"/>
</dbReference>
<dbReference type="EMBL" id="JSUH01000001">
    <property type="protein sequence ID" value="KHD99097.1"/>
    <property type="molecule type" value="Genomic_DNA"/>
</dbReference>
<dbReference type="Proteomes" id="UP000030466">
    <property type="component" value="Unassembled WGS sequence"/>
</dbReference>
<sequence length="167" mass="18894">MQTLGRAEDSIHVEAPPRTVYDLVADVTRTPEYSPEVDEVVWLDDGGPRVGARFRARNRVPPDSRFPWHNTPLVMAAEPGREFAFARTERFAGTLVWRYRFEPEGTGTRVTESYEIARSVGRIGWFIIGTLGRDRDRMTTMRQGLRESLQRLKRVAEADAASSSPAS</sequence>
<protein>
    <recommendedName>
        <fullName evidence="3">Polyketide cyclase</fullName>
    </recommendedName>
</protein>
<dbReference type="SUPFAM" id="SSF55961">
    <property type="entry name" value="Bet v1-like"/>
    <property type="match status" value="1"/>
</dbReference>
<dbReference type="CDD" id="cd07812">
    <property type="entry name" value="SRPBCC"/>
    <property type="match status" value="1"/>
</dbReference>
<reference evidence="1 2" key="1">
    <citation type="journal article" date="2003" name="Int. J. Syst. Evol. Microbiol.">
        <title>Kocuria polaris sp. nov., an orange-pigmented psychrophilic bacterium isolated from an Antarctic cyanobacterial mat sample.</title>
        <authorList>
            <person name="Reddy G.S."/>
            <person name="Prakash J.S."/>
            <person name="Prabahar V."/>
            <person name="Matsumoto G.I."/>
            <person name="Stackebrandt E."/>
            <person name="Shivaji S."/>
        </authorList>
    </citation>
    <scope>NUCLEOTIDE SEQUENCE [LARGE SCALE GENOMIC DNA]</scope>
    <source>
        <strain evidence="1 2">CMS 76or</strain>
    </source>
</reference>
<gene>
    <name evidence="1" type="ORF">GY22_01955</name>
</gene>
<evidence type="ECO:0000313" key="1">
    <source>
        <dbReference type="EMBL" id="KHD99097.1"/>
    </source>
</evidence>
<name>A0A0A6YDF5_KOCRO</name>
<evidence type="ECO:0000313" key="2">
    <source>
        <dbReference type="Proteomes" id="UP000030466"/>
    </source>
</evidence>
<dbReference type="InterPro" id="IPR023393">
    <property type="entry name" value="START-like_dom_sf"/>
</dbReference>
<organism evidence="1 2">
    <name type="scientific">Kocuria rosea subsp. polaris</name>
    <dbReference type="NCBI Taxonomy" id="136273"/>
    <lineage>
        <taxon>Bacteria</taxon>
        <taxon>Bacillati</taxon>
        <taxon>Actinomycetota</taxon>
        <taxon>Actinomycetes</taxon>
        <taxon>Micrococcales</taxon>
        <taxon>Micrococcaceae</taxon>
        <taxon>Kocuria</taxon>
    </lineage>
</organism>
<dbReference type="AlphaFoldDB" id="A0A0A6YDF5"/>
<comment type="caution">
    <text evidence="1">The sequence shown here is derived from an EMBL/GenBank/DDBJ whole genome shotgun (WGS) entry which is preliminary data.</text>
</comment>
<keyword evidence="2" id="KW-1185">Reference proteome</keyword>